<reference evidence="2" key="1">
    <citation type="journal article" date="2022" name="Int. J. Mol. Sci.">
        <title>Draft Genome of Tanacetum Coccineum: Genomic Comparison of Closely Related Tanacetum-Family Plants.</title>
        <authorList>
            <person name="Yamashiro T."/>
            <person name="Shiraishi A."/>
            <person name="Nakayama K."/>
            <person name="Satake H."/>
        </authorList>
    </citation>
    <scope>NUCLEOTIDE SEQUENCE</scope>
</reference>
<sequence>MGSYASMLKTGKIEPTIVDYTIPSLVLDNVCISETDRMCSLMGKVKEFGSIPNLYILLAKEGFGAKPKFISEERIVWVDIEGIPLHARTTNTFMRIGSKWGDVMAMEDLVESALYQRRLCKVYWARAKDMHGWNPVFREDKYGYNSSDEESMGVGFEGIRGDTIKVNSKMDDSDLEGVSESSFVQGDKFIQEPKEVN</sequence>
<proteinExistence type="predicted"/>
<evidence type="ECO:0000313" key="3">
    <source>
        <dbReference type="Proteomes" id="UP001151760"/>
    </source>
</evidence>
<feature type="region of interest" description="Disordered" evidence="1">
    <location>
        <begin position="170"/>
        <end position="197"/>
    </location>
</feature>
<accession>A0ABQ5C8J0</accession>
<reference evidence="2" key="2">
    <citation type="submission" date="2022-01" db="EMBL/GenBank/DDBJ databases">
        <authorList>
            <person name="Yamashiro T."/>
            <person name="Shiraishi A."/>
            <person name="Satake H."/>
            <person name="Nakayama K."/>
        </authorList>
    </citation>
    <scope>NUCLEOTIDE SEQUENCE</scope>
</reference>
<protein>
    <submittedName>
        <fullName evidence="2">Uncharacterized protein</fullName>
    </submittedName>
</protein>
<gene>
    <name evidence="2" type="ORF">Tco_0893328</name>
</gene>
<dbReference type="Proteomes" id="UP001151760">
    <property type="component" value="Unassembled WGS sequence"/>
</dbReference>
<evidence type="ECO:0000313" key="2">
    <source>
        <dbReference type="EMBL" id="GJT23391.1"/>
    </source>
</evidence>
<evidence type="ECO:0000256" key="1">
    <source>
        <dbReference type="SAM" id="MobiDB-lite"/>
    </source>
</evidence>
<comment type="caution">
    <text evidence="2">The sequence shown here is derived from an EMBL/GenBank/DDBJ whole genome shotgun (WGS) entry which is preliminary data.</text>
</comment>
<keyword evidence="3" id="KW-1185">Reference proteome</keyword>
<name>A0ABQ5C8J0_9ASTR</name>
<organism evidence="2 3">
    <name type="scientific">Tanacetum coccineum</name>
    <dbReference type="NCBI Taxonomy" id="301880"/>
    <lineage>
        <taxon>Eukaryota</taxon>
        <taxon>Viridiplantae</taxon>
        <taxon>Streptophyta</taxon>
        <taxon>Embryophyta</taxon>
        <taxon>Tracheophyta</taxon>
        <taxon>Spermatophyta</taxon>
        <taxon>Magnoliopsida</taxon>
        <taxon>eudicotyledons</taxon>
        <taxon>Gunneridae</taxon>
        <taxon>Pentapetalae</taxon>
        <taxon>asterids</taxon>
        <taxon>campanulids</taxon>
        <taxon>Asterales</taxon>
        <taxon>Asteraceae</taxon>
        <taxon>Asteroideae</taxon>
        <taxon>Anthemideae</taxon>
        <taxon>Anthemidinae</taxon>
        <taxon>Tanacetum</taxon>
    </lineage>
</organism>
<dbReference type="EMBL" id="BQNB010014052">
    <property type="protein sequence ID" value="GJT23391.1"/>
    <property type="molecule type" value="Genomic_DNA"/>
</dbReference>